<feature type="transmembrane region" description="Helical" evidence="1">
    <location>
        <begin position="6"/>
        <end position="39"/>
    </location>
</feature>
<gene>
    <name evidence="2" type="ORF">AB406_0347</name>
</gene>
<feature type="transmembrane region" description="Helical" evidence="1">
    <location>
        <begin position="135"/>
        <end position="158"/>
    </location>
</feature>
<sequence>MTTQDWISIISIIVVIIGILGTILPVLPGILLSFAGVLLYKFGTDANLSMIYIWTFGLLSLASLVLNYLIPAKLNKRYGGTKWGSIGSIIGTLVGFFLPIPFGFLIGMFLGVFIGEMLHDSKNYLKAYNSTKGAFIGFLASSLFNFSLGLAMLFVVLWDYFKNLV</sequence>
<dbReference type="Proteomes" id="UP000189883">
    <property type="component" value="Chromosome"/>
</dbReference>
<keyword evidence="1" id="KW-1133">Transmembrane helix</keyword>
<reference evidence="2 3" key="1">
    <citation type="submission" date="2015-06" db="EMBL/GenBank/DDBJ databases">
        <title>R. anatipestifer strain HXb2 is the most virulent strain so far, and the genome sequence would help us uncover the pathogenesis.</title>
        <authorList>
            <person name="Hu Q."/>
            <person name="Qi J."/>
            <person name="Bo H."/>
            <person name="Liu G."/>
            <person name="Tao M."/>
            <person name="Ding Y."/>
            <person name="Xue Y."/>
        </authorList>
    </citation>
    <scope>NUCLEOTIDE SEQUENCE [LARGE SCALE GENOMIC DNA]</scope>
    <source>
        <strain evidence="2 3">HXb2</strain>
    </source>
</reference>
<keyword evidence="1" id="KW-0472">Membrane</keyword>
<evidence type="ECO:0000256" key="1">
    <source>
        <dbReference type="SAM" id="Phobius"/>
    </source>
</evidence>
<dbReference type="EMBL" id="CP011859">
    <property type="protein sequence ID" value="AQY21307.1"/>
    <property type="molecule type" value="Genomic_DNA"/>
</dbReference>
<name>A0A1S7DQC6_RIEAN</name>
<dbReference type="RefSeq" id="WP_014938321.1">
    <property type="nucleotide sequence ID" value="NZ_CP011859.1"/>
</dbReference>
<dbReference type="PANTHER" id="PTHR39165">
    <property type="entry name" value="IG HYPOTHETICAL 17883"/>
    <property type="match status" value="1"/>
</dbReference>
<protein>
    <recommendedName>
        <fullName evidence="4">DUF456 domain-containing protein</fullName>
    </recommendedName>
</protein>
<organism evidence="2 3">
    <name type="scientific">Riemerella anatipestifer</name>
    <name type="common">Moraxella anatipestifer</name>
    <dbReference type="NCBI Taxonomy" id="34085"/>
    <lineage>
        <taxon>Bacteria</taxon>
        <taxon>Pseudomonadati</taxon>
        <taxon>Bacteroidota</taxon>
        <taxon>Flavobacteriia</taxon>
        <taxon>Flavobacteriales</taxon>
        <taxon>Weeksellaceae</taxon>
        <taxon>Riemerella</taxon>
    </lineage>
</organism>
<dbReference type="InterPro" id="IPR007403">
    <property type="entry name" value="DUF456"/>
</dbReference>
<feature type="transmembrane region" description="Helical" evidence="1">
    <location>
        <begin position="90"/>
        <end position="114"/>
    </location>
</feature>
<evidence type="ECO:0000313" key="3">
    <source>
        <dbReference type="Proteomes" id="UP000189883"/>
    </source>
</evidence>
<evidence type="ECO:0008006" key="4">
    <source>
        <dbReference type="Google" id="ProtNLM"/>
    </source>
</evidence>
<accession>A0A1S7DQC6</accession>
<dbReference type="AlphaFoldDB" id="A0A1S7DQC6"/>
<evidence type="ECO:0000313" key="2">
    <source>
        <dbReference type="EMBL" id="AQY21307.1"/>
    </source>
</evidence>
<dbReference type="Pfam" id="PF04306">
    <property type="entry name" value="DUF456"/>
    <property type="match status" value="1"/>
</dbReference>
<feature type="transmembrane region" description="Helical" evidence="1">
    <location>
        <begin position="51"/>
        <end position="70"/>
    </location>
</feature>
<dbReference type="PANTHER" id="PTHR39165:SF1">
    <property type="entry name" value="DUF456 DOMAIN-CONTAINING PROTEIN"/>
    <property type="match status" value="1"/>
</dbReference>
<keyword evidence="1" id="KW-0812">Transmembrane</keyword>
<proteinExistence type="predicted"/>